<keyword evidence="4 6" id="KW-0808">Transferase</keyword>
<feature type="binding site" evidence="6">
    <location>
        <position position="76"/>
    </location>
    <ligand>
        <name>S-adenosyl-L-methionine</name>
        <dbReference type="ChEBI" id="CHEBI:59789"/>
    </ligand>
</feature>
<keyword evidence="3 6" id="KW-0489">Methyltransferase</keyword>
<feature type="binding site" evidence="6">
    <location>
        <position position="135"/>
    </location>
    <ligand>
        <name>S-adenosyl-L-methionine</name>
        <dbReference type="ChEBI" id="CHEBI:59789"/>
    </ligand>
</feature>
<name>A0A9X1Y8E0_9PROT</name>
<evidence type="ECO:0000313" key="7">
    <source>
        <dbReference type="EMBL" id="MCK8786034.1"/>
    </source>
</evidence>
<protein>
    <recommendedName>
        <fullName evidence="6">Ribosomal RNA small subunit methyltransferase G</fullName>
        <ecNumber evidence="6">2.1.1.170</ecNumber>
    </recommendedName>
    <alternativeName>
        <fullName evidence="6">16S rRNA 7-methylguanosine methyltransferase</fullName>
        <shortName evidence="6">16S rRNA m7G methyltransferase</shortName>
    </alternativeName>
</protein>
<evidence type="ECO:0000256" key="4">
    <source>
        <dbReference type="ARBA" id="ARBA00022679"/>
    </source>
</evidence>
<comment type="caution">
    <text evidence="7">The sequence shown here is derived from an EMBL/GenBank/DDBJ whole genome shotgun (WGS) entry which is preliminary data.</text>
</comment>
<dbReference type="NCBIfam" id="TIGR00138">
    <property type="entry name" value="rsmG_gidB"/>
    <property type="match status" value="1"/>
</dbReference>
<dbReference type="Gene3D" id="3.40.50.150">
    <property type="entry name" value="Vaccinia Virus protein VP39"/>
    <property type="match status" value="1"/>
</dbReference>
<dbReference type="InterPro" id="IPR003682">
    <property type="entry name" value="rRNA_ssu_MeTfrase_G"/>
</dbReference>
<dbReference type="GO" id="GO:0005829">
    <property type="term" value="C:cytosol"/>
    <property type="evidence" value="ECO:0007669"/>
    <property type="project" value="TreeGrafter"/>
</dbReference>
<dbReference type="EC" id="2.1.1.170" evidence="6"/>
<dbReference type="Pfam" id="PF02527">
    <property type="entry name" value="GidB"/>
    <property type="match status" value="1"/>
</dbReference>
<dbReference type="Proteomes" id="UP001139516">
    <property type="component" value="Unassembled WGS sequence"/>
</dbReference>
<reference evidence="7" key="1">
    <citation type="submission" date="2022-04" db="EMBL/GenBank/DDBJ databases">
        <title>Roseomonas acroporae sp. nov., isolated from coral Acropora digitifera.</title>
        <authorList>
            <person name="Sun H."/>
        </authorList>
    </citation>
    <scope>NUCLEOTIDE SEQUENCE</scope>
    <source>
        <strain evidence="7">NAR14</strain>
    </source>
</reference>
<dbReference type="PANTHER" id="PTHR31760">
    <property type="entry name" value="S-ADENOSYL-L-METHIONINE-DEPENDENT METHYLTRANSFERASES SUPERFAMILY PROTEIN"/>
    <property type="match status" value="1"/>
</dbReference>
<evidence type="ECO:0000256" key="3">
    <source>
        <dbReference type="ARBA" id="ARBA00022603"/>
    </source>
</evidence>
<comment type="catalytic activity">
    <reaction evidence="6">
        <text>guanosine(527) in 16S rRNA + S-adenosyl-L-methionine = N(7)-methylguanosine(527) in 16S rRNA + S-adenosyl-L-homocysteine</text>
        <dbReference type="Rhea" id="RHEA:42732"/>
        <dbReference type="Rhea" id="RHEA-COMP:10209"/>
        <dbReference type="Rhea" id="RHEA-COMP:10210"/>
        <dbReference type="ChEBI" id="CHEBI:57856"/>
        <dbReference type="ChEBI" id="CHEBI:59789"/>
        <dbReference type="ChEBI" id="CHEBI:74269"/>
        <dbReference type="ChEBI" id="CHEBI:74480"/>
        <dbReference type="EC" id="2.1.1.170"/>
    </reaction>
</comment>
<dbReference type="RefSeq" id="WP_248668151.1">
    <property type="nucleotide sequence ID" value="NZ_JALPRX010000073.1"/>
</dbReference>
<dbReference type="GO" id="GO:0070043">
    <property type="term" value="F:rRNA (guanine-N7-)-methyltransferase activity"/>
    <property type="evidence" value="ECO:0007669"/>
    <property type="project" value="UniProtKB-UniRule"/>
</dbReference>
<comment type="function">
    <text evidence="6">Specifically methylates the N7 position of guanine in position 527 of 16S rRNA.</text>
</comment>
<evidence type="ECO:0000256" key="6">
    <source>
        <dbReference type="HAMAP-Rule" id="MF_00074"/>
    </source>
</evidence>
<keyword evidence="1 6" id="KW-0963">Cytoplasm</keyword>
<sequence length="206" mass="22320">MKHATPRATPDVSRETQRALDAYLDLLLRWNERINLVAERDPAAIRHRHIADCLQLAAYLPPDDAPLGDFGSGAGFPGLVLAAVTTRPVHLVESDKRKAAFLLEASRTFALPHVTVHSERLERVALPPLGVVTARALAPLSSLLPIAAARLRPGGVALFPKGRTAEAELTQANADWTMHVERFPSVTDAAATILRLSEIRRAGAQD</sequence>
<evidence type="ECO:0000256" key="2">
    <source>
        <dbReference type="ARBA" id="ARBA00022552"/>
    </source>
</evidence>
<proteinExistence type="inferred from homology"/>
<comment type="similarity">
    <text evidence="6">Belongs to the methyltransferase superfamily. RNA methyltransferase RsmG family.</text>
</comment>
<dbReference type="InterPro" id="IPR029063">
    <property type="entry name" value="SAM-dependent_MTases_sf"/>
</dbReference>
<organism evidence="7 8">
    <name type="scientific">Roseomonas acroporae</name>
    <dbReference type="NCBI Taxonomy" id="2937791"/>
    <lineage>
        <taxon>Bacteria</taxon>
        <taxon>Pseudomonadati</taxon>
        <taxon>Pseudomonadota</taxon>
        <taxon>Alphaproteobacteria</taxon>
        <taxon>Acetobacterales</taxon>
        <taxon>Roseomonadaceae</taxon>
        <taxon>Roseomonas</taxon>
    </lineage>
</organism>
<comment type="caution">
    <text evidence="6">Lacks conserved residue(s) required for the propagation of feature annotation.</text>
</comment>
<comment type="subcellular location">
    <subcellularLocation>
        <location evidence="6">Cytoplasm</location>
    </subcellularLocation>
</comment>
<dbReference type="HAMAP" id="MF_00074">
    <property type="entry name" value="16SrRNA_methyltr_G"/>
    <property type="match status" value="1"/>
</dbReference>
<evidence type="ECO:0000256" key="5">
    <source>
        <dbReference type="ARBA" id="ARBA00022691"/>
    </source>
</evidence>
<keyword evidence="2 6" id="KW-0698">rRNA processing</keyword>
<dbReference type="PANTHER" id="PTHR31760:SF0">
    <property type="entry name" value="S-ADENOSYL-L-METHIONINE-DEPENDENT METHYLTRANSFERASES SUPERFAMILY PROTEIN"/>
    <property type="match status" value="1"/>
</dbReference>
<dbReference type="PIRSF" id="PIRSF003078">
    <property type="entry name" value="GidB"/>
    <property type="match status" value="1"/>
</dbReference>
<dbReference type="EMBL" id="JALPRX010000073">
    <property type="protein sequence ID" value="MCK8786034.1"/>
    <property type="molecule type" value="Genomic_DNA"/>
</dbReference>
<keyword evidence="5 6" id="KW-0949">S-adenosyl-L-methionine</keyword>
<accession>A0A9X1Y8E0</accession>
<feature type="binding site" evidence="6">
    <location>
        <position position="71"/>
    </location>
    <ligand>
        <name>S-adenosyl-L-methionine</name>
        <dbReference type="ChEBI" id="CHEBI:59789"/>
    </ligand>
</feature>
<keyword evidence="8" id="KW-1185">Reference proteome</keyword>
<evidence type="ECO:0000256" key="1">
    <source>
        <dbReference type="ARBA" id="ARBA00022490"/>
    </source>
</evidence>
<gene>
    <name evidence="6 7" type="primary">rsmG</name>
    <name evidence="7" type="ORF">M0638_16780</name>
</gene>
<feature type="binding site" evidence="6">
    <location>
        <begin position="121"/>
        <end position="122"/>
    </location>
    <ligand>
        <name>S-adenosyl-L-methionine</name>
        <dbReference type="ChEBI" id="CHEBI:59789"/>
    </ligand>
</feature>
<dbReference type="AlphaFoldDB" id="A0A9X1Y8E0"/>
<dbReference type="SUPFAM" id="SSF53335">
    <property type="entry name" value="S-adenosyl-L-methionine-dependent methyltransferases"/>
    <property type="match status" value="1"/>
</dbReference>
<evidence type="ECO:0000313" key="8">
    <source>
        <dbReference type="Proteomes" id="UP001139516"/>
    </source>
</evidence>